<dbReference type="InterPro" id="IPR027268">
    <property type="entry name" value="Peptidase_M4/M1_CTD_sf"/>
</dbReference>
<evidence type="ECO:0000256" key="1">
    <source>
        <dbReference type="ARBA" id="ARBA00009388"/>
    </source>
</evidence>
<keyword evidence="3" id="KW-0479">Metal-binding</keyword>
<dbReference type="Pfam" id="PF20242">
    <property type="entry name" value="Emfourin"/>
    <property type="match status" value="1"/>
</dbReference>
<dbReference type="InterPro" id="IPR001570">
    <property type="entry name" value="Peptidase_M4_C_domain"/>
</dbReference>
<keyword evidence="5 8" id="KW-0862">Zinc</keyword>
<feature type="domain" description="Peptidase M4 C-terminal" evidence="10">
    <location>
        <begin position="170"/>
        <end position="336"/>
    </location>
</feature>
<dbReference type="AlphaFoldDB" id="A0A4R7J1B0"/>
<dbReference type="Pfam" id="PF01447">
    <property type="entry name" value="Peptidase_M4"/>
    <property type="match status" value="1"/>
</dbReference>
<evidence type="ECO:0000259" key="9">
    <source>
        <dbReference type="Pfam" id="PF01447"/>
    </source>
</evidence>
<keyword evidence="4 8" id="KW-0378">Hydrolase</keyword>
<dbReference type="EC" id="3.4.24.-" evidence="8"/>
<dbReference type="EMBL" id="SOAW01000002">
    <property type="protein sequence ID" value="TDT30932.1"/>
    <property type="molecule type" value="Genomic_DNA"/>
</dbReference>
<feature type="domain" description="Peptidase M4" evidence="9">
    <location>
        <begin position="71"/>
        <end position="167"/>
    </location>
</feature>
<comment type="function">
    <text evidence="8">Extracellular zinc metalloprotease.</text>
</comment>
<dbReference type="InterPro" id="IPR013856">
    <property type="entry name" value="Peptidase_M4_domain"/>
</dbReference>
<dbReference type="GO" id="GO:0005576">
    <property type="term" value="C:extracellular region"/>
    <property type="evidence" value="ECO:0007669"/>
    <property type="project" value="UniProtKB-SubCell"/>
</dbReference>
<evidence type="ECO:0000256" key="8">
    <source>
        <dbReference type="RuleBase" id="RU366073"/>
    </source>
</evidence>
<dbReference type="InterPro" id="IPR052759">
    <property type="entry name" value="Metalloprotease_M4"/>
</dbReference>
<evidence type="ECO:0000256" key="7">
    <source>
        <dbReference type="PIRSR" id="PIRSR623612-1"/>
    </source>
</evidence>
<keyword evidence="6 8" id="KW-0482">Metalloprotease</keyword>
<dbReference type="Gene3D" id="1.10.390.10">
    <property type="entry name" value="Neutral Protease Domain 2"/>
    <property type="match status" value="1"/>
</dbReference>
<dbReference type="SUPFAM" id="SSF55486">
    <property type="entry name" value="Metalloproteases ('zincins'), catalytic domain"/>
    <property type="match status" value="1"/>
</dbReference>
<keyword evidence="8" id="KW-0964">Secreted</keyword>
<organism evidence="11 12">
    <name type="scientific">Naumannella halotolerans</name>
    <dbReference type="NCBI Taxonomy" id="993414"/>
    <lineage>
        <taxon>Bacteria</taxon>
        <taxon>Bacillati</taxon>
        <taxon>Actinomycetota</taxon>
        <taxon>Actinomycetes</taxon>
        <taxon>Propionibacteriales</taxon>
        <taxon>Propionibacteriaceae</taxon>
        <taxon>Naumannella</taxon>
    </lineage>
</organism>
<dbReference type="GO" id="GO:0046872">
    <property type="term" value="F:metal ion binding"/>
    <property type="evidence" value="ECO:0007669"/>
    <property type="project" value="UniProtKB-UniRule"/>
</dbReference>
<gene>
    <name evidence="11" type="ORF">CLV29_2340</name>
</gene>
<evidence type="ECO:0000256" key="4">
    <source>
        <dbReference type="ARBA" id="ARBA00022801"/>
    </source>
</evidence>
<evidence type="ECO:0000313" key="12">
    <source>
        <dbReference type="Proteomes" id="UP000295371"/>
    </source>
</evidence>
<comment type="caution">
    <text evidence="11">The sequence shown here is derived from an EMBL/GenBank/DDBJ whole genome shotgun (WGS) entry which is preliminary data.</text>
</comment>
<evidence type="ECO:0000256" key="6">
    <source>
        <dbReference type="ARBA" id="ARBA00023049"/>
    </source>
</evidence>
<reference evidence="11 12" key="1">
    <citation type="submission" date="2019-03" db="EMBL/GenBank/DDBJ databases">
        <title>Genomic Encyclopedia of Archaeal and Bacterial Type Strains, Phase II (KMG-II): from individual species to whole genera.</title>
        <authorList>
            <person name="Goeker M."/>
        </authorList>
    </citation>
    <scope>NUCLEOTIDE SEQUENCE [LARGE SCALE GENOMIC DNA]</scope>
    <source>
        <strain evidence="11 12">DSM 24323</strain>
    </source>
</reference>
<dbReference type="Pfam" id="PF02868">
    <property type="entry name" value="Peptidase_M4_C"/>
    <property type="match status" value="1"/>
</dbReference>
<accession>A0A4R7J1B0</accession>
<evidence type="ECO:0000256" key="2">
    <source>
        <dbReference type="ARBA" id="ARBA00022670"/>
    </source>
</evidence>
<comment type="subcellular location">
    <subcellularLocation>
        <location evidence="8">Secreted</location>
    </subcellularLocation>
</comment>
<dbReference type="PRINTS" id="PR00730">
    <property type="entry name" value="THERMOLYSIN"/>
</dbReference>
<proteinExistence type="inferred from homology"/>
<evidence type="ECO:0000256" key="3">
    <source>
        <dbReference type="ARBA" id="ARBA00022723"/>
    </source>
</evidence>
<protein>
    <recommendedName>
        <fullName evidence="8">Neutral metalloproteinase</fullName>
        <ecNumber evidence="8">3.4.24.-</ecNumber>
    </recommendedName>
</protein>
<evidence type="ECO:0000313" key="11">
    <source>
        <dbReference type="EMBL" id="TDT30932.1"/>
    </source>
</evidence>
<dbReference type="PANTHER" id="PTHR43579">
    <property type="match status" value="1"/>
</dbReference>
<comment type="similarity">
    <text evidence="1 8">Belongs to the peptidase M4 family.</text>
</comment>
<dbReference type="GO" id="GO:0004222">
    <property type="term" value="F:metalloendopeptidase activity"/>
    <property type="evidence" value="ECO:0007669"/>
    <property type="project" value="UniProtKB-UniRule"/>
</dbReference>
<evidence type="ECO:0000256" key="5">
    <source>
        <dbReference type="ARBA" id="ARBA00022833"/>
    </source>
</evidence>
<dbReference type="InterPro" id="IPR049457">
    <property type="entry name" value="Emfourin"/>
</dbReference>
<dbReference type="Gene3D" id="3.10.170.10">
    <property type="match status" value="1"/>
</dbReference>
<dbReference type="PANTHER" id="PTHR43579:SF1">
    <property type="entry name" value="NEUTRAL METALLOPROTEINASE"/>
    <property type="match status" value="1"/>
</dbReference>
<keyword evidence="2 8" id="KW-0645">Protease</keyword>
<dbReference type="Proteomes" id="UP000295371">
    <property type="component" value="Unassembled WGS sequence"/>
</dbReference>
<feature type="active site" evidence="7">
    <location>
        <position position="160"/>
    </location>
</feature>
<dbReference type="CDD" id="cd09597">
    <property type="entry name" value="M4_TLP"/>
    <property type="match status" value="1"/>
</dbReference>
<dbReference type="InterPro" id="IPR023612">
    <property type="entry name" value="Peptidase_M4"/>
</dbReference>
<dbReference type="GO" id="GO:0006508">
    <property type="term" value="P:proteolysis"/>
    <property type="evidence" value="ECO:0007669"/>
    <property type="project" value="UniProtKB-KW"/>
</dbReference>
<comment type="cofactor">
    <cofactor evidence="8">
        <name>Zn(2+)</name>
        <dbReference type="ChEBI" id="CHEBI:29105"/>
    </cofactor>
</comment>
<evidence type="ECO:0000259" key="10">
    <source>
        <dbReference type="Pfam" id="PF02868"/>
    </source>
</evidence>
<name>A0A4R7J1B0_9ACTN</name>
<keyword evidence="12" id="KW-1185">Reference proteome</keyword>
<sequence length="441" mass="46750">MLLPPYLLESIAIRGSEQEARIAQETLRHDAALRAARAVGGARPGAAADAGTPGRANRVIHDARSTETLPGTQVRAEGEPATGDAATDEAYDGLGATWTLFFDAFGRDSLDGRGMQLLGTVHFGQNYANAFWDGQQMVFGDGDGERFNRFTASIDVIGHELTHGVIEFTAGLRYQGQSGALNESISDVFGSLVRQQSRAETAETADWLIGAELFTDLVQGDALRSMIAPGTAYDDPVLGKDPQPAHMDGFVHTTSDNGGVHINSGIPNKAFQLAATALGGNAWERAGQVWFNALTGGQLRPDCDFATFAQLTIDAATAIDAKTQAAVEQAWAAVGVAPGVAEVPATAPLAANTKLHLTRSGGFAGITKERDFELSELSEPDAEGWQRLVGGSELNDLSRVSEMHPDGFVYHVACDQVPLEVQLPEPALPAAVKELFQRTLG</sequence>
<feature type="active site" description="Proton donor" evidence="7">
    <location>
        <position position="261"/>
    </location>
</feature>